<gene>
    <name evidence="2" type="ORF">SAMN05216296_1283</name>
</gene>
<evidence type="ECO:0000256" key="1">
    <source>
        <dbReference type="SAM" id="Phobius"/>
    </source>
</evidence>
<dbReference type="STRING" id="364197.SAMN05216296_1283"/>
<evidence type="ECO:0000313" key="3">
    <source>
        <dbReference type="Proteomes" id="UP000243232"/>
    </source>
</evidence>
<keyword evidence="1" id="KW-1133">Transmembrane helix</keyword>
<reference evidence="3" key="1">
    <citation type="submission" date="2016-10" db="EMBL/GenBank/DDBJ databases">
        <authorList>
            <person name="Varghese N."/>
            <person name="Submissions S."/>
        </authorList>
    </citation>
    <scope>NUCLEOTIDE SEQUENCE [LARGE SCALE GENOMIC DNA]</scope>
    <source>
        <strain evidence="3">DSM 17875</strain>
    </source>
</reference>
<dbReference type="AlphaFoldDB" id="A0A1H2F350"/>
<dbReference type="EMBL" id="LT629785">
    <property type="protein sequence ID" value="SDU01771.1"/>
    <property type="molecule type" value="Genomic_DNA"/>
</dbReference>
<organism evidence="2 3">
    <name type="scientific">Pseudomonas pohangensis</name>
    <dbReference type="NCBI Taxonomy" id="364197"/>
    <lineage>
        <taxon>Bacteria</taxon>
        <taxon>Pseudomonadati</taxon>
        <taxon>Pseudomonadota</taxon>
        <taxon>Gammaproteobacteria</taxon>
        <taxon>Pseudomonadales</taxon>
        <taxon>Pseudomonadaceae</taxon>
        <taxon>Pseudomonas</taxon>
    </lineage>
</organism>
<feature type="transmembrane region" description="Helical" evidence="1">
    <location>
        <begin position="88"/>
        <end position="107"/>
    </location>
</feature>
<keyword evidence="1" id="KW-0472">Membrane</keyword>
<protein>
    <submittedName>
        <fullName evidence="2">Uncharacterized protein</fullName>
    </submittedName>
</protein>
<evidence type="ECO:0000313" key="2">
    <source>
        <dbReference type="EMBL" id="SDU01771.1"/>
    </source>
</evidence>
<dbReference type="OrthoDB" id="6121502at2"/>
<accession>A0A1H2F350</accession>
<dbReference type="Proteomes" id="UP000243232">
    <property type="component" value="Chromosome I"/>
</dbReference>
<name>A0A1H2F350_9PSED</name>
<keyword evidence="3" id="KW-1185">Reference proteome</keyword>
<feature type="transmembrane region" description="Helical" evidence="1">
    <location>
        <begin position="6"/>
        <end position="26"/>
    </location>
</feature>
<keyword evidence="1" id="KW-0812">Transmembrane</keyword>
<sequence length="155" mass="17742">MTENDYLLAWSAYAVAGLGCLLVWCLMTDWMWRWLREPLRLVVAVLLFTPTVVDPGKDFMAPAIAIAAMDLLLKVGDNAWRALADLSSYMLVAFAVYLVLVVIRWPIERAIRRLRQPRAPANNLEPEPTLREILDDGNTWIDQNGDRRLRVDPHL</sequence>
<dbReference type="RefSeq" id="WP_090198768.1">
    <property type="nucleotide sequence ID" value="NZ_LT629785.1"/>
</dbReference>
<proteinExistence type="predicted"/>